<organism evidence="3 4">
    <name type="scientific">Gossypium stocksii</name>
    <dbReference type="NCBI Taxonomy" id="47602"/>
    <lineage>
        <taxon>Eukaryota</taxon>
        <taxon>Viridiplantae</taxon>
        <taxon>Streptophyta</taxon>
        <taxon>Embryophyta</taxon>
        <taxon>Tracheophyta</taxon>
        <taxon>Spermatophyta</taxon>
        <taxon>Magnoliopsida</taxon>
        <taxon>eudicotyledons</taxon>
        <taxon>Gunneridae</taxon>
        <taxon>Pentapetalae</taxon>
        <taxon>rosids</taxon>
        <taxon>malvids</taxon>
        <taxon>Malvales</taxon>
        <taxon>Malvaceae</taxon>
        <taxon>Malvoideae</taxon>
        <taxon>Gossypium</taxon>
    </lineage>
</organism>
<keyword evidence="2" id="KW-1133">Transmembrane helix</keyword>
<dbReference type="AlphaFoldDB" id="A0A9D3UU52"/>
<evidence type="ECO:0000313" key="4">
    <source>
        <dbReference type="Proteomes" id="UP000828251"/>
    </source>
</evidence>
<dbReference type="Proteomes" id="UP000828251">
    <property type="component" value="Unassembled WGS sequence"/>
</dbReference>
<keyword evidence="4" id="KW-1185">Reference proteome</keyword>
<keyword evidence="2" id="KW-0812">Transmembrane</keyword>
<dbReference type="EMBL" id="JAIQCV010000010">
    <property type="protein sequence ID" value="KAH1056479.1"/>
    <property type="molecule type" value="Genomic_DNA"/>
</dbReference>
<name>A0A9D3UU52_9ROSI</name>
<gene>
    <name evidence="3" type="ORF">J1N35_034544</name>
</gene>
<keyword evidence="2" id="KW-0472">Membrane</keyword>
<accession>A0A9D3UU52</accession>
<feature type="transmembrane region" description="Helical" evidence="2">
    <location>
        <begin position="34"/>
        <end position="53"/>
    </location>
</feature>
<evidence type="ECO:0000256" key="1">
    <source>
        <dbReference type="SAM" id="MobiDB-lite"/>
    </source>
</evidence>
<feature type="region of interest" description="Disordered" evidence="1">
    <location>
        <begin position="1"/>
        <end position="27"/>
    </location>
</feature>
<feature type="compositionally biased region" description="Polar residues" evidence="1">
    <location>
        <begin position="1"/>
        <end position="16"/>
    </location>
</feature>
<comment type="caution">
    <text evidence="3">The sequence shown here is derived from an EMBL/GenBank/DDBJ whole genome shotgun (WGS) entry which is preliminary data.</text>
</comment>
<evidence type="ECO:0000256" key="2">
    <source>
        <dbReference type="SAM" id="Phobius"/>
    </source>
</evidence>
<sequence length="76" mass="8452">MITKLQFQSYASTTGEVQDGPPKKLSTTQSSAHYHRYVSMILFSGIELVMLGFKMAEIVGFLAEVELKLVDVLDIV</sequence>
<proteinExistence type="predicted"/>
<evidence type="ECO:0000313" key="3">
    <source>
        <dbReference type="EMBL" id="KAH1056479.1"/>
    </source>
</evidence>
<protein>
    <submittedName>
        <fullName evidence="3">Uncharacterized protein</fullName>
    </submittedName>
</protein>
<reference evidence="3 4" key="1">
    <citation type="journal article" date="2021" name="Plant Biotechnol. J.">
        <title>Multi-omics assisted identification of the key and species-specific regulatory components of drought-tolerant mechanisms in Gossypium stocksii.</title>
        <authorList>
            <person name="Yu D."/>
            <person name="Ke L."/>
            <person name="Zhang D."/>
            <person name="Wu Y."/>
            <person name="Sun Y."/>
            <person name="Mei J."/>
            <person name="Sun J."/>
            <person name="Sun Y."/>
        </authorList>
    </citation>
    <scope>NUCLEOTIDE SEQUENCE [LARGE SCALE GENOMIC DNA]</scope>
    <source>
        <strain evidence="4">cv. E1</strain>
        <tissue evidence="3">Leaf</tissue>
    </source>
</reference>